<dbReference type="NCBIfam" id="TIGR00649">
    <property type="entry name" value="MG423"/>
    <property type="match status" value="1"/>
</dbReference>
<protein>
    <recommendedName>
        <fullName evidence="9">Ribonuclease J</fullName>
        <shortName evidence="9">RNase J</shortName>
        <ecNumber evidence="9">3.1.-.-</ecNumber>
    </recommendedName>
</protein>
<sequence>MPALKYVPLGGLGEVGLNMWALEWENDLVVIDAGLMFGQDEMPGVDLVLPDPSYLLQAGRKVHGIFLSHGHEDHIGGLPFLLKRLNVPVFGTPLTLGLAKSRLREHRILRESDLREVRLGDRVRLGPFSIETVAVSHSIPDAAALIIETPIGRLLYTSDFKLEADPPYGRATDLERFRRLGEQGVLLMLSDSTNAEREGHSGSERDLVPEFERIFTEAPGRIVVASFASNIHRIQLAVRLAAEHGRRVAVAGRSLRNAFQVARELGHLEVPENLTVKLEKAGDDPRLVLLTAGSQGEPLSALARFAAQKHPVVNVRSGDWVILSARPIPGNERLVNRTINNLYRNGAERVFYSEVGHVHVSGHAYRDELRQLIELVRPRFFVPVHGEYRQLHHHAELAVATGIPKERVFLAEDGNVIEVTPEGLKKTAENVSGLVYVDGLGIGDVGQAVLRDRQHLAADGLVVATVGVDRDTGAIRLGPEVTSRGFIASGPEADLQEEATRAVAAAVARAGRRPDRSLLQEAVHDAVSQLLWKKTGRRPMVVPLVTEV</sequence>
<evidence type="ECO:0000256" key="5">
    <source>
        <dbReference type="ARBA" id="ARBA00022801"/>
    </source>
</evidence>
<dbReference type="GO" id="GO:0003723">
    <property type="term" value="F:RNA binding"/>
    <property type="evidence" value="ECO:0007669"/>
    <property type="project" value="UniProtKB-UniRule"/>
</dbReference>
<evidence type="ECO:0000313" key="15">
    <source>
        <dbReference type="Proteomes" id="UP000620075"/>
    </source>
</evidence>
<keyword evidence="5 9" id="KW-0378">Hydrolase</keyword>
<evidence type="ECO:0000256" key="11">
    <source>
        <dbReference type="PIRSR" id="PIRSR004803-2"/>
    </source>
</evidence>
<dbReference type="Pfam" id="PF17770">
    <property type="entry name" value="RNase_J_C"/>
    <property type="match status" value="1"/>
</dbReference>
<keyword evidence="3 12" id="KW-0479">Metal-binding</keyword>
<evidence type="ECO:0000256" key="12">
    <source>
        <dbReference type="PIRSR" id="PIRSR004803-3"/>
    </source>
</evidence>
<accession>A0A934KCJ2</accession>
<dbReference type="GO" id="GO:0004521">
    <property type="term" value="F:RNA endonuclease activity"/>
    <property type="evidence" value="ECO:0007669"/>
    <property type="project" value="UniProtKB-UniRule"/>
</dbReference>
<dbReference type="InterPro" id="IPR030854">
    <property type="entry name" value="RNase_J_bac"/>
</dbReference>
<evidence type="ECO:0000313" key="14">
    <source>
        <dbReference type="EMBL" id="MBJ7602954.1"/>
    </source>
</evidence>
<evidence type="ECO:0000256" key="4">
    <source>
        <dbReference type="ARBA" id="ARBA00022759"/>
    </source>
</evidence>
<dbReference type="Gene3D" id="3.10.20.580">
    <property type="match status" value="1"/>
</dbReference>
<keyword evidence="6 12" id="KW-0862">Zinc</keyword>
<proteinExistence type="inferred from homology"/>
<reference evidence="14 15" key="1">
    <citation type="submission" date="2020-10" db="EMBL/GenBank/DDBJ databases">
        <title>Ca. Dormibacterota MAGs.</title>
        <authorList>
            <person name="Montgomery K."/>
        </authorList>
    </citation>
    <scope>NUCLEOTIDE SEQUENCE [LARGE SCALE GENOMIC DNA]</scope>
    <source>
        <strain evidence="14">SC8811_S16_3</strain>
    </source>
</reference>
<evidence type="ECO:0000256" key="3">
    <source>
        <dbReference type="ARBA" id="ARBA00022723"/>
    </source>
</evidence>
<comment type="caution">
    <text evidence="14">The sequence shown here is derived from an EMBL/GenBank/DDBJ whole genome shotgun (WGS) entry which is preliminary data.</text>
</comment>
<evidence type="ECO:0000256" key="6">
    <source>
        <dbReference type="ARBA" id="ARBA00022833"/>
    </source>
</evidence>
<feature type="binding site" evidence="12">
    <location>
        <position position="73"/>
    </location>
    <ligand>
        <name>Zn(2+)</name>
        <dbReference type="ChEBI" id="CHEBI:29105"/>
        <label>1</label>
        <note>catalytic</note>
    </ligand>
</feature>
<dbReference type="GO" id="GO:0006364">
    <property type="term" value="P:rRNA processing"/>
    <property type="evidence" value="ECO:0007669"/>
    <property type="project" value="UniProtKB-UniRule"/>
</dbReference>
<comment type="subunit">
    <text evidence="9">Homodimer, may be a subunit of the RNA degradosome.</text>
</comment>
<feature type="binding site" evidence="12">
    <location>
        <position position="69"/>
    </location>
    <ligand>
        <name>Zn(2+)</name>
        <dbReference type="ChEBI" id="CHEBI:29105"/>
        <label>1</label>
        <note>catalytic</note>
    </ligand>
</feature>
<dbReference type="PANTHER" id="PTHR43694">
    <property type="entry name" value="RIBONUCLEASE J"/>
    <property type="match status" value="1"/>
</dbReference>
<comment type="subcellular location">
    <subcellularLocation>
        <location evidence="9">Cytoplasm</location>
    </subcellularLocation>
</comment>
<evidence type="ECO:0000256" key="9">
    <source>
        <dbReference type="HAMAP-Rule" id="MF_01491"/>
    </source>
</evidence>
<dbReference type="Proteomes" id="UP000620075">
    <property type="component" value="Unassembled WGS sequence"/>
</dbReference>
<dbReference type="AlphaFoldDB" id="A0A934KCJ2"/>
<dbReference type="SUPFAM" id="SSF56281">
    <property type="entry name" value="Metallo-hydrolase/oxidoreductase"/>
    <property type="match status" value="1"/>
</dbReference>
<evidence type="ECO:0000259" key="13">
    <source>
        <dbReference type="SMART" id="SM00849"/>
    </source>
</evidence>
<dbReference type="Gene3D" id="3.60.15.10">
    <property type="entry name" value="Ribonuclease Z/Hydroxyacylglutathione hydrolase-like"/>
    <property type="match status" value="1"/>
</dbReference>
<keyword evidence="2 9" id="KW-0540">Nuclease</keyword>
<dbReference type="InterPro" id="IPR001587">
    <property type="entry name" value="RNase_J_CS"/>
</dbReference>
<keyword evidence="9" id="KW-0698">rRNA processing</keyword>
<name>A0A934KCJ2_9BACT</name>
<dbReference type="InterPro" id="IPR011108">
    <property type="entry name" value="RMMBL"/>
</dbReference>
<dbReference type="InterPro" id="IPR041636">
    <property type="entry name" value="RNase_J_C"/>
</dbReference>
<dbReference type="Gene3D" id="3.40.50.10710">
    <property type="entry name" value="Metallo-hydrolase/oxidoreductase"/>
    <property type="match status" value="1"/>
</dbReference>
<feature type="binding site" evidence="12">
    <location>
        <position position="74"/>
    </location>
    <ligand>
        <name>Zn(2+)</name>
        <dbReference type="ChEBI" id="CHEBI:29105"/>
        <label>1</label>
        <note>catalytic</note>
    </ligand>
</feature>
<dbReference type="Pfam" id="PF00753">
    <property type="entry name" value="Lactamase_B"/>
    <property type="match status" value="1"/>
</dbReference>
<comment type="similarity">
    <text evidence="9">Belongs to the metallo-beta-lactamase superfamily. RNA-metabolizing metallo-beta-lactamase-like family. Bacterial RNase J subfamily.</text>
</comment>
<dbReference type="InterPro" id="IPR004613">
    <property type="entry name" value="RNase_J"/>
</dbReference>
<dbReference type="InterPro" id="IPR055132">
    <property type="entry name" value="RNase_J_b_CASP"/>
</dbReference>
<feature type="binding site" evidence="12">
    <location>
        <position position="46"/>
    </location>
    <ligand>
        <name>Ca(2+)</name>
        <dbReference type="ChEBI" id="CHEBI:29108"/>
    </ligand>
</feature>
<comment type="function">
    <text evidence="9">An RNase that has 5'-3' exonuclease and possibly endonuclease activity. Involved in maturation of rRNA and in some organisms also mRNA maturation and/or decay.</text>
</comment>
<dbReference type="GO" id="GO:0008270">
    <property type="term" value="F:zinc ion binding"/>
    <property type="evidence" value="ECO:0007669"/>
    <property type="project" value="InterPro"/>
</dbReference>
<keyword evidence="1 9" id="KW-0963">Cytoplasm</keyword>
<comment type="cofactor">
    <cofactor evidence="12">
        <name>Zn(2+)</name>
        <dbReference type="ChEBI" id="CHEBI:29105"/>
    </cofactor>
    <text evidence="12">Binds 2 Zn(2+) ions per subunit. It is not clear if Zn(2+) or Mg(2+) is physiologically important.</text>
</comment>
<feature type="binding site" evidence="12">
    <location>
        <position position="438"/>
    </location>
    <ligand>
        <name>Ca(2+)</name>
        <dbReference type="ChEBI" id="CHEBI:29108"/>
    </ligand>
</feature>
<dbReference type="InterPro" id="IPR036866">
    <property type="entry name" value="RibonucZ/Hydroxyglut_hydro"/>
</dbReference>
<feature type="binding site" evidence="9 11">
    <location>
        <begin position="359"/>
        <end position="363"/>
    </location>
    <ligand>
        <name>substrate</name>
    </ligand>
</feature>
<feature type="binding site" evidence="12">
    <location>
        <position position="385"/>
    </location>
    <ligand>
        <name>Zn(2+)</name>
        <dbReference type="ChEBI" id="CHEBI:29105"/>
        <label>1</label>
        <note>catalytic</note>
    </ligand>
</feature>
<dbReference type="HAMAP" id="MF_01491">
    <property type="entry name" value="RNase_J_bact"/>
    <property type="match status" value="1"/>
</dbReference>
<evidence type="ECO:0000256" key="8">
    <source>
        <dbReference type="ARBA" id="ARBA00022884"/>
    </source>
</evidence>
<dbReference type="PANTHER" id="PTHR43694:SF1">
    <property type="entry name" value="RIBONUCLEASE J"/>
    <property type="match status" value="1"/>
</dbReference>
<dbReference type="CDD" id="cd07714">
    <property type="entry name" value="RNaseJ_MBL-fold"/>
    <property type="match status" value="1"/>
</dbReference>
<dbReference type="InterPro" id="IPR001279">
    <property type="entry name" value="Metallo-B-lactamas"/>
</dbReference>
<feature type="domain" description="Metallo-beta-lactamase" evidence="13">
    <location>
        <begin position="16"/>
        <end position="211"/>
    </location>
</feature>
<gene>
    <name evidence="9" type="primary">rnj</name>
    <name evidence="14" type="ORF">JF888_07150</name>
</gene>
<dbReference type="SMART" id="SM00849">
    <property type="entry name" value="Lactamase_B"/>
    <property type="match status" value="1"/>
</dbReference>
<dbReference type="Pfam" id="PF22505">
    <property type="entry name" value="RNase_J_b_CASP"/>
    <property type="match status" value="1"/>
</dbReference>
<evidence type="ECO:0000256" key="1">
    <source>
        <dbReference type="ARBA" id="ARBA00022490"/>
    </source>
</evidence>
<feature type="active site" description="Proton donor" evidence="10">
    <location>
        <position position="191"/>
    </location>
</feature>
<keyword evidence="8 9" id="KW-0694">RNA-binding</keyword>
<feature type="binding site" evidence="12">
    <location>
        <position position="71"/>
    </location>
    <ligand>
        <name>Zn(2+)</name>
        <dbReference type="ChEBI" id="CHEBI:29105"/>
        <label>1</label>
        <note>catalytic</note>
    </ligand>
</feature>
<keyword evidence="12" id="KW-0106">Calcium</keyword>
<evidence type="ECO:0000256" key="2">
    <source>
        <dbReference type="ARBA" id="ARBA00022722"/>
    </source>
</evidence>
<keyword evidence="4 9" id="KW-0255">Endonuclease</keyword>
<dbReference type="GO" id="GO:0005737">
    <property type="term" value="C:cytoplasm"/>
    <property type="evidence" value="ECO:0007669"/>
    <property type="project" value="UniProtKB-SubCell"/>
</dbReference>
<feature type="binding site" evidence="12">
    <location>
        <position position="159"/>
    </location>
    <ligand>
        <name>Zn(2+)</name>
        <dbReference type="ChEBI" id="CHEBI:29105"/>
        <label>1</label>
        <note>catalytic</note>
    </ligand>
</feature>
<dbReference type="PIRSF" id="PIRSF004803">
    <property type="entry name" value="RnjA"/>
    <property type="match status" value="1"/>
</dbReference>
<feature type="active site" description="Proton acceptor" evidence="10">
    <location>
        <position position="363"/>
    </location>
</feature>
<comment type="cofactor">
    <cofactor evidence="12">
        <name>Ca(2+)</name>
        <dbReference type="ChEBI" id="CHEBI:29108"/>
    </cofactor>
    <text evidence="12">Binds 1 Ca(2+) cation per subunit. Seen in 1 crystal structure, it is not clear if it is physiologically important.</text>
</comment>
<feature type="binding site" evidence="12">
    <location>
        <position position="137"/>
    </location>
    <ligand>
        <name>Zn(2+)</name>
        <dbReference type="ChEBI" id="CHEBI:29105"/>
        <label>1</label>
        <note>catalytic</note>
    </ligand>
</feature>
<feature type="binding site" evidence="12">
    <location>
        <position position="44"/>
    </location>
    <ligand>
        <name>Ca(2+)</name>
        <dbReference type="ChEBI" id="CHEBI:29108"/>
    </ligand>
</feature>
<dbReference type="GO" id="GO:0004534">
    <property type="term" value="F:5'-3' RNA exonuclease activity"/>
    <property type="evidence" value="ECO:0007669"/>
    <property type="project" value="UniProtKB-UniRule"/>
</dbReference>
<dbReference type="InterPro" id="IPR042173">
    <property type="entry name" value="RNase_J_2"/>
</dbReference>
<dbReference type="RefSeq" id="WP_338178136.1">
    <property type="nucleotide sequence ID" value="NZ_JAEKNQ010000028.1"/>
</dbReference>
<dbReference type="EMBL" id="JAEKNQ010000028">
    <property type="protein sequence ID" value="MBJ7602954.1"/>
    <property type="molecule type" value="Genomic_DNA"/>
</dbReference>
<evidence type="ECO:0000256" key="7">
    <source>
        <dbReference type="ARBA" id="ARBA00022839"/>
    </source>
</evidence>
<keyword evidence="7 9" id="KW-0269">Exonuclease</keyword>
<organism evidence="14 15">
    <name type="scientific">Candidatus Dormiibacter inghamiae</name>
    <dbReference type="NCBI Taxonomy" id="3127013"/>
    <lineage>
        <taxon>Bacteria</taxon>
        <taxon>Bacillati</taxon>
        <taxon>Candidatus Dormiibacterota</taxon>
        <taxon>Candidatus Dormibacteria</taxon>
        <taxon>Candidatus Dormibacterales</taxon>
        <taxon>Candidatus Dormibacteraceae</taxon>
        <taxon>Candidatus Dormiibacter</taxon>
    </lineage>
</organism>
<dbReference type="Pfam" id="PF07521">
    <property type="entry name" value="RMMBL"/>
    <property type="match status" value="1"/>
</dbReference>
<evidence type="ECO:0000256" key="10">
    <source>
        <dbReference type="PIRSR" id="PIRSR004803-1"/>
    </source>
</evidence>
<feature type="binding site" evidence="11">
    <location>
        <begin position="228"/>
        <end position="230"/>
    </location>
    <ligand>
        <name>substrate</name>
    </ligand>
</feature>
<dbReference type="EC" id="3.1.-.-" evidence="9"/>
<dbReference type="PROSITE" id="PS01292">
    <property type="entry name" value="UPF0036"/>
    <property type="match status" value="1"/>
</dbReference>